<dbReference type="PANTHER" id="PTHR48106">
    <property type="entry name" value="QUINONE OXIDOREDUCTASE PIG3-RELATED"/>
    <property type="match status" value="1"/>
</dbReference>
<dbReference type="SUPFAM" id="SSF51735">
    <property type="entry name" value="NAD(P)-binding Rossmann-fold domains"/>
    <property type="match status" value="1"/>
</dbReference>
<evidence type="ECO:0000256" key="1">
    <source>
        <dbReference type="ARBA" id="ARBA00022857"/>
    </source>
</evidence>
<evidence type="ECO:0000313" key="3">
    <source>
        <dbReference type="EMBL" id="AUX31984.1"/>
    </source>
</evidence>
<dbReference type="Gene3D" id="3.90.180.10">
    <property type="entry name" value="Medium-chain alcohol dehydrogenases, catalytic domain"/>
    <property type="match status" value="1"/>
</dbReference>
<sequence>MPHSVKAWFLYPGTGTDIGELAELVQEDFELRDISSAEVLAEPLFGCWEGNMNHALSRKPVDICKQRGEPRVIIGNTGVVRVLEVGSGVEGLKPGDVGIIFCASVVDAWGYPEKAMAYDAPGTMGCLATKMILRPHEIIRIPDDTRHSLPQWAAFSGRYVTAWSNWLQAHGSFRLQVPREELPSPHVWGWGGGTTLAELDLARRHGCTTVMLSGNDRRLELIRKTGVTALDRRQFGELGYDERRFVIDAGYRRSYLEAEGRFLEEVERRTAGMKVQIFVDYIGTPVFRATLKALGRQGVITSAGWKEGMVLSMLRASECIARHQHVNTHYARYPQGVDAVAYAEAEGWMPEVDERIYGFDEIPELARRFSEGDVGFFPVFSINAR</sequence>
<protein>
    <recommendedName>
        <fullName evidence="5">Zinc-binding dehydrogenase</fullName>
    </recommendedName>
</protein>
<evidence type="ECO:0000313" key="4">
    <source>
        <dbReference type="Proteomes" id="UP000295497"/>
    </source>
</evidence>
<dbReference type="Proteomes" id="UP000295497">
    <property type="component" value="Chromosome"/>
</dbReference>
<proteinExistence type="predicted"/>
<name>A0A4P2QP95_SORCE</name>
<dbReference type="InterPro" id="IPR011032">
    <property type="entry name" value="GroES-like_sf"/>
</dbReference>
<keyword evidence="2" id="KW-0560">Oxidoreductase</keyword>
<dbReference type="PANTHER" id="PTHR48106:SF18">
    <property type="entry name" value="QUINONE OXIDOREDUCTASE PIG3"/>
    <property type="match status" value="1"/>
</dbReference>
<keyword evidence="1" id="KW-0521">NADP</keyword>
<dbReference type="Gene3D" id="3.40.50.720">
    <property type="entry name" value="NAD(P)-binding Rossmann-like Domain"/>
    <property type="match status" value="1"/>
</dbReference>
<gene>
    <name evidence="3" type="ORF">SOCE836_041200</name>
</gene>
<dbReference type="SUPFAM" id="SSF50129">
    <property type="entry name" value="GroES-like"/>
    <property type="match status" value="1"/>
</dbReference>
<organism evidence="3 4">
    <name type="scientific">Sorangium cellulosum</name>
    <name type="common">Polyangium cellulosum</name>
    <dbReference type="NCBI Taxonomy" id="56"/>
    <lineage>
        <taxon>Bacteria</taxon>
        <taxon>Pseudomonadati</taxon>
        <taxon>Myxococcota</taxon>
        <taxon>Polyangia</taxon>
        <taxon>Polyangiales</taxon>
        <taxon>Polyangiaceae</taxon>
        <taxon>Sorangium</taxon>
    </lineage>
</organism>
<accession>A0A4P2QP95</accession>
<evidence type="ECO:0000256" key="2">
    <source>
        <dbReference type="ARBA" id="ARBA00023002"/>
    </source>
</evidence>
<dbReference type="EMBL" id="CP012672">
    <property type="protein sequence ID" value="AUX31984.1"/>
    <property type="molecule type" value="Genomic_DNA"/>
</dbReference>
<dbReference type="GO" id="GO:0070402">
    <property type="term" value="F:NADPH binding"/>
    <property type="evidence" value="ECO:0007669"/>
    <property type="project" value="TreeGrafter"/>
</dbReference>
<dbReference type="AlphaFoldDB" id="A0A4P2QP95"/>
<dbReference type="InterPro" id="IPR036291">
    <property type="entry name" value="NAD(P)-bd_dom_sf"/>
</dbReference>
<reference evidence="3 4" key="1">
    <citation type="submission" date="2015-09" db="EMBL/GenBank/DDBJ databases">
        <title>Sorangium comparison.</title>
        <authorList>
            <person name="Zaburannyi N."/>
            <person name="Bunk B."/>
            <person name="Overmann J."/>
            <person name="Mueller R."/>
        </authorList>
    </citation>
    <scope>NUCLEOTIDE SEQUENCE [LARGE SCALE GENOMIC DNA]</scope>
    <source>
        <strain evidence="3 4">So ce836</strain>
    </source>
</reference>
<dbReference type="GO" id="GO:0016651">
    <property type="term" value="F:oxidoreductase activity, acting on NAD(P)H"/>
    <property type="evidence" value="ECO:0007669"/>
    <property type="project" value="TreeGrafter"/>
</dbReference>
<evidence type="ECO:0008006" key="5">
    <source>
        <dbReference type="Google" id="ProtNLM"/>
    </source>
</evidence>